<feature type="chain" id="PRO_5033060466" evidence="1">
    <location>
        <begin position="19"/>
        <end position="246"/>
    </location>
</feature>
<keyword evidence="3" id="KW-1185">Reference proteome</keyword>
<dbReference type="NCBIfam" id="TIGR01200">
    <property type="entry name" value="GLPGLI"/>
    <property type="match status" value="1"/>
</dbReference>
<reference evidence="2 3" key="1">
    <citation type="submission" date="2020-08" db="EMBL/GenBank/DDBJ databases">
        <title>Genomic Encyclopedia of Type Strains, Phase IV (KMG-IV): sequencing the most valuable type-strain genomes for metagenomic binning, comparative biology and taxonomic classification.</title>
        <authorList>
            <person name="Goeker M."/>
        </authorList>
    </citation>
    <scope>NUCLEOTIDE SEQUENCE [LARGE SCALE GENOMIC DNA]</scope>
    <source>
        <strain evidence="2 3">DSM 105074</strain>
    </source>
</reference>
<name>A0A840TTP5_9BACT</name>
<dbReference type="EMBL" id="JACHGF010000002">
    <property type="protein sequence ID" value="MBB5283059.1"/>
    <property type="molecule type" value="Genomic_DNA"/>
</dbReference>
<dbReference type="Pfam" id="PF09697">
    <property type="entry name" value="Porph_ging"/>
    <property type="match status" value="1"/>
</dbReference>
<organism evidence="2 3">
    <name type="scientific">Rhabdobacter roseus</name>
    <dbReference type="NCBI Taxonomy" id="1655419"/>
    <lineage>
        <taxon>Bacteria</taxon>
        <taxon>Pseudomonadati</taxon>
        <taxon>Bacteroidota</taxon>
        <taxon>Cytophagia</taxon>
        <taxon>Cytophagales</taxon>
        <taxon>Cytophagaceae</taxon>
        <taxon>Rhabdobacter</taxon>
    </lineage>
</organism>
<evidence type="ECO:0000313" key="3">
    <source>
        <dbReference type="Proteomes" id="UP000557307"/>
    </source>
</evidence>
<comment type="caution">
    <text evidence="2">The sequence shown here is derived from an EMBL/GenBank/DDBJ whole genome shotgun (WGS) entry which is preliminary data.</text>
</comment>
<dbReference type="RefSeq" id="WP_184172128.1">
    <property type="nucleotide sequence ID" value="NZ_JACHGF010000002.1"/>
</dbReference>
<keyword evidence="1" id="KW-0732">Signal</keyword>
<feature type="signal peptide" evidence="1">
    <location>
        <begin position="1"/>
        <end position="18"/>
    </location>
</feature>
<evidence type="ECO:0000256" key="1">
    <source>
        <dbReference type="SAM" id="SignalP"/>
    </source>
</evidence>
<dbReference type="Proteomes" id="UP000557307">
    <property type="component" value="Unassembled WGS sequence"/>
</dbReference>
<accession>A0A840TTP5</accession>
<dbReference type="AlphaFoldDB" id="A0A840TTP5"/>
<gene>
    <name evidence="2" type="ORF">HNQ92_001185</name>
</gene>
<sequence>MKLIRILLFTLSTLPVWAQPVEGVVTYERVQYWTKINARLPFLSQEEKDRMKMTWGSSDGYKEKTVLYFNENQSKYTKNTEATGGYSWSKEEDIFYRDFANGTQKSLLAMLGKTYLLDDSLPEPHWKIMNQIKDISGHVCMLAVMDDTVRKQTIKAWFADDIPVMAGPEKFFGLPGLILEVDVNDGDAIITAIKVEMKPVTEEIKLPKKLKGKKLTNAQYESLISNHIQVSQKAYRNPYWDMRYWY</sequence>
<dbReference type="InterPro" id="IPR005901">
    <property type="entry name" value="GLPGLI"/>
</dbReference>
<proteinExistence type="predicted"/>
<evidence type="ECO:0000313" key="2">
    <source>
        <dbReference type="EMBL" id="MBB5283059.1"/>
    </source>
</evidence>
<protein>
    <submittedName>
        <fullName evidence="2">GLPGLI family protein</fullName>
    </submittedName>
</protein>